<dbReference type="Pfam" id="PF13410">
    <property type="entry name" value="GST_C_2"/>
    <property type="match status" value="2"/>
</dbReference>
<evidence type="ECO:0000256" key="1">
    <source>
        <dbReference type="ARBA" id="ARBA00004514"/>
    </source>
</evidence>
<comment type="subcellular location">
    <subcellularLocation>
        <location evidence="1">Cytoplasm</location>
        <location evidence="1">Cytosol</location>
    </subcellularLocation>
</comment>
<dbReference type="GO" id="GO:0005829">
    <property type="term" value="C:cytosol"/>
    <property type="evidence" value="ECO:0007669"/>
    <property type="project" value="UniProtKB-SubCell"/>
</dbReference>
<dbReference type="Gene3D" id="1.20.1050.10">
    <property type="match status" value="6"/>
</dbReference>
<dbReference type="AlphaFoldDB" id="A0A8S1ZXR3"/>
<dbReference type="InterPro" id="IPR045073">
    <property type="entry name" value="Omega/Tau-like"/>
</dbReference>
<dbReference type="InterPro" id="IPR010987">
    <property type="entry name" value="Glutathione-S-Trfase_C-like"/>
</dbReference>
<feature type="domain" description="GST C-terminal" evidence="3">
    <location>
        <begin position="360"/>
        <end position="492"/>
    </location>
</feature>
<feature type="domain" description="GST C-terminal" evidence="3">
    <location>
        <begin position="120"/>
        <end position="284"/>
    </location>
</feature>
<dbReference type="PANTHER" id="PTHR11260:SF781">
    <property type="entry name" value="GLUTATHIONE S-TRANSFERASE U19"/>
    <property type="match status" value="1"/>
</dbReference>
<dbReference type="CDD" id="cd03185">
    <property type="entry name" value="GST_C_Tau"/>
    <property type="match status" value="4"/>
</dbReference>
<evidence type="ECO:0000313" key="5">
    <source>
        <dbReference type="Proteomes" id="UP000682877"/>
    </source>
</evidence>
<feature type="domain" description="GST C-terminal" evidence="3">
    <location>
        <begin position="1"/>
        <end position="103"/>
    </location>
</feature>
<dbReference type="PANTHER" id="PTHR11260">
    <property type="entry name" value="GLUTATHIONE S-TRANSFERASE, GST, SUPERFAMILY, GST DOMAIN CONTAINING"/>
    <property type="match status" value="1"/>
</dbReference>
<evidence type="ECO:0000256" key="2">
    <source>
        <dbReference type="ARBA" id="ARBA00022490"/>
    </source>
</evidence>
<dbReference type="InterPro" id="IPR036282">
    <property type="entry name" value="Glutathione-S-Trfase_C_sf"/>
</dbReference>
<evidence type="ECO:0000259" key="3">
    <source>
        <dbReference type="PROSITE" id="PS50405"/>
    </source>
</evidence>
<keyword evidence="2" id="KW-0963">Cytoplasm</keyword>
<keyword evidence="5" id="KW-1185">Reference proteome</keyword>
<dbReference type="GO" id="GO:0004364">
    <property type="term" value="F:glutathione transferase activity"/>
    <property type="evidence" value="ECO:0007669"/>
    <property type="project" value="InterPro"/>
</dbReference>
<dbReference type="GO" id="GO:0006749">
    <property type="term" value="P:glutathione metabolic process"/>
    <property type="evidence" value="ECO:0007669"/>
    <property type="project" value="InterPro"/>
</dbReference>
<evidence type="ECO:0000313" key="4">
    <source>
        <dbReference type="EMBL" id="CAE5964876.1"/>
    </source>
</evidence>
<reference evidence="4" key="1">
    <citation type="submission" date="2021-01" db="EMBL/GenBank/DDBJ databases">
        <authorList>
            <person name="Bezrukov I."/>
        </authorList>
    </citation>
    <scope>NUCLEOTIDE SEQUENCE</scope>
</reference>
<protein>
    <recommendedName>
        <fullName evidence="3">GST C-terminal domain-containing protein</fullName>
    </recommendedName>
</protein>
<sequence length="504" mass="57467">MYDAQRKVWATKGEEQEAGKKDFIEILKTLESELGDKPYFGGDDFGYVDIALIGFYTWFPAYEKFANFSIESEVPKLIAWVKKCLQRESVAKSLPDPEKVTEFVSELRKKFVPEASVTVRWFECRECSIWADFVDKKFTDAQFKIWGKKGEEQEAGKKEFIEAVKILETELGDKPYFGGDSFGESELIAWAKRCMEKESVSKSLPDSEKIVAYAAEKTWATKGEELEAATKEYIEILKTLQSYQKFGNFSIEPECSKLMAWGKRCMQRESVAKALPDSEKVVGYLYEPADKIWQTKGEEQETAKKEYIEALKILESELGDKPYFGGDTFGFVDIAMTGYYSWFEASEKLANFSIEPECPTLMASAKRCLRRESVVKSLHDSEKILACDQTYVPCKALWSETGEKQEAAKMEFIEVLKTLDSELGDNPFFGGNEFGLVDIAFIGFYSWFRTYEEVANLTIVAKFPKLISWAQRCLKRESVAKALPDSDKVLKSVSDHRKIVLGID</sequence>
<dbReference type="EMBL" id="LR999452">
    <property type="protein sequence ID" value="CAE5964876.1"/>
    <property type="molecule type" value="Genomic_DNA"/>
</dbReference>
<dbReference type="InterPro" id="IPR004046">
    <property type="entry name" value="GST_C"/>
</dbReference>
<dbReference type="SUPFAM" id="SSF47616">
    <property type="entry name" value="GST C-terminal domain-like"/>
    <property type="match status" value="5"/>
</dbReference>
<accession>A0A8S1ZXR3</accession>
<dbReference type="Proteomes" id="UP000682877">
    <property type="component" value="Chromosome 2"/>
</dbReference>
<organism evidence="4 5">
    <name type="scientific">Arabidopsis arenosa</name>
    <name type="common">Sand rock-cress</name>
    <name type="synonym">Cardaminopsis arenosa</name>
    <dbReference type="NCBI Taxonomy" id="38785"/>
    <lineage>
        <taxon>Eukaryota</taxon>
        <taxon>Viridiplantae</taxon>
        <taxon>Streptophyta</taxon>
        <taxon>Embryophyta</taxon>
        <taxon>Tracheophyta</taxon>
        <taxon>Spermatophyta</taxon>
        <taxon>Magnoliopsida</taxon>
        <taxon>eudicotyledons</taxon>
        <taxon>Gunneridae</taxon>
        <taxon>Pentapetalae</taxon>
        <taxon>rosids</taxon>
        <taxon>malvids</taxon>
        <taxon>Brassicales</taxon>
        <taxon>Brassicaceae</taxon>
        <taxon>Camelineae</taxon>
        <taxon>Arabidopsis</taxon>
    </lineage>
</organism>
<name>A0A8S1ZXR3_ARAAE</name>
<dbReference type="PROSITE" id="PS50405">
    <property type="entry name" value="GST_CTER"/>
    <property type="match status" value="3"/>
</dbReference>
<dbReference type="InterPro" id="IPR045074">
    <property type="entry name" value="GST_C_Tau"/>
</dbReference>
<dbReference type="Pfam" id="PF00043">
    <property type="entry name" value="GST_C"/>
    <property type="match status" value="1"/>
</dbReference>
<dbReference type="FunFam" id="1.20.1050.10:FF:000018">
    <property type="entry name" value="Glutathione S-transferase U20"/>
    <property type="match status" value="1"/>
</dbReference>
<gene>
    <name evidence="4" type="ORF">AARE701A_LOCUS5991</name>
</gene>
<proteinExistence type="predicted"/>